<gene>
    <name evidence="1" type="ORF">PXEA_LOCUS26126</name>
</gene>
<evidence type="ECO:0000313" key="2">
    <source>
        <dbReference type="Proteomes" id="UP000784294"/>
    </source>
</evidence>
<reference evidence="1" key="1">
    <citation type="submission" date="2018-11" db="EMBL/GenBank/DDBJ databases">
        <authorList>
            <consortium name="Pathogen Informatics"/>
        </authorList>
    </citation>
    <scope>NUCLEOTIDE SEQUENCE</scope>
</reference>
<comment type="caution">
    <text evidence="1">The sequence shown here is derived from an EMBL/GenBank/DDBJ whole genome shotgun (WGS) entry which is preliminary data.</text>
</comment>
<organism evidence="1 2">
    <name type="scientific">Protopolystoma xenopodis</name>
    <dbReference type="NCBI Taxonomy" id="117903"/>
    <lineage>
        <taxon>Eukaryota</taxon>
        <taxon>Metazoa</taxon>
        <taxon>Spiralia</taxon>
        <taxon>Lophotrochozoa</taxon>
        <taxon>Platyhelminthes</taxon>
        <taxon>Monogenea</taxon>
        <taxon>Polyopisthocotylea</taxon>
        <taxon>Polystomatidea</taxon>
        <taxon>Polystomatidae</taxon>
        <taxon>Protopolystoma</taxon>
    </lineage>
</organism>
<name>A0A448XB52_9PLAT</name>
<keyword evidence="2" id="KW-1185">Reference proteome</keyword>
<accession>A0A448XB52</accession>
<dbReference type="AlphaFoldDB" id="A0A448XB52"/>
<dbReference type="Proteomes" id="UP000784294">
    <property type="component" value="Unassembled WGS sequence"/>
</dbReference>
<dbReference type="EMBL" id="CAAALY010244521">
    <property type="protein sequence ID" value="VEL32686.1"/>
    <property type="molecule type" value="Genomic_DNA"/>
</dbReference>
<sequence length="97" mass="10973">MRISEPRRIGDIKFVSDWAASLLEGYSDRSHMLEIRTGRVRIGRGMRERIAWAQDIASTLDDNFWPQSSVCVSPLKGAQTGRYNGLSPLSVHENKNI</sequence>
<protein>
    <submittedName>
        <fullName evidence="1">Uncharacterized protein</fullName>
    </submittedName>
</protein>
<proteinExistence type="predicted"/>
<evidence type="ECO:0000313" key="1">
    <source>
        <dbReference type="EMBL" id="VEL32686.1"/>
    </source>
</evidence>